<dbReference type="RefSeq" id="WP_249523982.1">
    <property type="nucleotide sequence ID" value="NZ_KQ956622.1"/>
</dbReference>
<dbReference type="EMBL" id="LRPY01000021">
    <property type="protein sequence ID" value="KXA25859.1"/>
    <property type="molecule type" value="Genomic_DNA"/>
</dbReference>
<reference evidence="3" key="1">
    <citation type="submission" date="2016-01" db="EMBL/GenBank/DDBJ databases">
        <authorList>
            <person name="Mitreva M."/>
            <person name="Pepin K.H."/>
            <person name="Mihindukulasuriya K.A."/>
            <person name="Fulton R."/>
            <person name="Fronick C."/>
            <person name="O'Laughlin M."/>
            <person name="Miner T."/>
            <person name="Herter B."/>
            <person name="Rosa B.A."/>
            <person name="Cordes M."/>
            <person name="Tomlinson C."/>
            <person name="Wollam A."/>
            <person name="Palsikar V.B."/>
            <person name="Mardis E.R."/>
            <person name="Wilson R.K."/>
        </authorList>
    </citation>
    <scope>NUCLEOTIDE SEQUENCE [LARGE SCALE GENOMIC DNA]</scope>
    <source>
        <strain evidence="3">MJR7757B</strain>
    </source>
</reference>
<dbReference type="InterPro" id="IPR043519">
    <property type="entry name" value="NT_sf"/>
</dbReference>
<dbReference type="InterPro" id="IPR002934">
    <property type="entry name" value="Polymerase_NTP_transf_dom"/>
</dbReference>
<evidence type="ECO:0000313" key="2">
    <source>
        <dbReference type="EMBL" id="KXA25859.1"/>
    </source>
</evidence>
<dbReference type="Gene3D" id="3.30.460.10">
    <property type="entry name" value="Beta Polymerase, domain 2"/>
    <property type="match status" value="1"/>
</dbReference>
<dbReference type="AlphaFoldDB" id="A0A133PB97"/>
<dbReference type="SUPFAM" id="SSF81301">
    <property type="entry name" value="Nucleotidyltransferase"/>
    <property type="match status" value="1"/>
</dbReference>
<dbReference type="GO" id="GO:0016779">
    <property type="term" value="F:nucleotidyltransferase activity"/>
    <property type="evidence" value="ECO:0007669"/>
    <property type="project" value="InterPro"/>
</dbReference>
<name>A0A133PB97_FUSNU</name>
<comment type="caution">
    <text evidence="2">The sequence shown here is derived from an EMBL/GenBank/DDBJ whole genome shotgun (WGS) entry which is preliminary data.</text>
</comment>
<sequence length="53" mass="6251">MDKKSISDKLSQIDKNKYRIFEICLFGSYAKNSVDDNSDIDVLIKLEFKEEIY</sequence>
<gene>
    <name evidence="2" type="ORF">HMPREF3221_00194</name>
</gene>
<dbReference type="Pfam" id="PF01909">
    <property type="entry name" value="NTP_transf_2"/>
    <property type="match status" value="1"/>
</dbReference>
<accession>A0A133PB97</accession>
<feature type="domain" description="Polymerase nucleotidyl transferase" evidence="1">
    <location>
        <begin position="8"/>
        <end position="49"/>
    </location>
</feature>
<evidence type="ECO:0000259" key="1">
    <source>
        <dbReference type="Pfam" id="PF01909"/>
    </source>
</evidence>
<evidence type="ECO:0000313" key="3">
    <source>
        <dbReference type="Proteomes" id="UP000070401"/>
    </source>
</evidence>
<dbReference type="PATRIC" id="fig|851.8.peg.193"/>
<organism evidence="2 3">
    <name type="scientific">Fusobacterium nucleatum</name>
    <dbReference type="NCBI Taxonomy" id="851"/>
    <lineage>
        <taxon>Bacteria</taxon>
        <taxon>Fusobacteriati</taxon>
        <taxon>Fusobacteriota</taxon>
        <taxon>Fusobacteriia</taxon>
        <taxon>Fusobacteriales</taxon>
        <taxon>Fusobacteriaceae</taxon>
        <taxon>Fusobacterium</taxon>
    </lineage>
</organism>
<proteinExistence type="predicted"/>
<dbReference type="Proteomes" id="UP000070401">
    <property type="component" value="Unassembled WGS sequence"/>
</dbReference>
<keyword evidence="3" id="KW-1185">Reference proteome</keyword>
<protein>
    <submittedName>
        <fullName evidence="2">Toxin-antitoxin system, toxin component domain protein</fullName>
    </submittedName>
</protein>